<protein>
    <submittedName>
        <fullName evidence="2">Uncharacterized protein</fullName>
    </submittedName>
</protein>
<proteinExistence type="predicted"/>
<evidence type="ECO:0000313" key="3">
    <source>
        <dbReference type="Proteomes" id="UP000636800"/>
    </source>
</evidence>
<dbReference type="EMBL" id="JADCNL010000007">
    <property type="protein sequence ID" value="KAG0472798.1"/>
    <property type="molecule type" value="Genomic_DNA"/>
</dbReference>
<dbReference type="AlphaFoldDB" id="A0A835QJR2"/>
<sequence>MSSVAGRRFDSRPAEKVTPDAMRSRARPESHRGPINSRPSVSLGQKTRLHFWCVEPRGTTGWKAGRDRAQESSLFRFGFSGPGL</sequence>
<evidence type="ECO:0000256" key="1">
    <source>
        <dbReference type="SAM" id="MobiDB-lite"/>
    </source>
</evidence>
<reference evidence="2 3" key="1">
    <citation type="journal article" date="2020" name="Nat. Food">
        <title>A phased Vanilla planifolia genome enables genetic improvement of flavour and production.</title>
        <authorList>
            <person name="Hasing T."/>
            <person name="Tang H."/>
            <person name="Brym M."/>
            <person name="Khazi F."/>
            <person name="Huang T."/>
            <person name="Chambers A.H."/>
        </authorList>
    </citation>
    <scope>NUCLEOTIDE SEQUENCE [LARGE SCALE GENOMIC DNA]</scope>
    <source>
        <tissue evidence="2">Leaf</tissue>
    </source>
</reference>
<comment type="caution">
    <text evidence="2">The sequence shown here is derived from an EMBL/GenBank/DDBJ whole genome shotgun (WGS) entry which is preliminary data.</text>
</comment>
<name>A0A835QJR2_VANPL</name>
<accession>A0A835QJR2</accession>
<feature type="region of interest" description="Disordered" evidence="1">
    <location>
        <begin position="1"/>
        <end position="41"/>
    </location>
</feature>
<keyword evidence="3" id="KW-1185">Reference proteome</keyword>
<dbReference type="Proteomes" id="UP000636800">
    <property type="component" value="Chromosome 7"/>
</dbReference>
<feature type="compositionally biased region" description="Basic and acidic residues" evidence="1">
    <location>
        <begin position="7"/>
        <end position="32"/>
    </location>
</feature>
<organism evidence="2 3">
    <name type="scientific">Vanilla planifolia</name>
    <name type="common">Vanilla</name>
    <dbReference type="NCBI Taxonomy" id="51239"/>
    <lineage>
        <taxon>Eukaryota</taxon>
        <taxon>Viridiplantae</taxon>
        <taxon>Streptophyta</taxon>
        <taxon>Embryophyta</taxon>
        <taxon>Tracheophyta</taxon>
        <taxon>Spermatophyta</taxon>
        <taxon>Magnoliopsida</taxon>
        <taxon>Liliopsida</taxon>
        <taxon>Asparagales</taxon>
        <taxon>Orchidaceae</taxon>
        <taxon>Vanilloideae</taxon>
        <taxon>Vanilleae</taxon>
        <taxon>Vanilla</taxon>
    </lineage>
</organism>
<gene>
    <name evidence="2" type="ORF">HPP92_014655</name>
</gene>
<evidence type="ECO:0000313" key="2">
    <source>
        <dbReference type="EMBL" id="KAG0472798.1"/>
    </source>
</evidence>
<dbReference type="OrthoDB" id="6418713at2759"/>